<dbReference type="Proteomes" id="UP000054166">
    <property type="component" value="Unassembled WGS sequence"/>
</dbReference>
<gene>
    <name evidence="2" type="ORF">PILCRDRAFT_824305</name>
</gene>
<feature type="region of interest" description="Disordered" evidence="1">
    <location>
        <begin position="1"/>
        <end position="31"/>
    </location>
</feature>
<organism evidence="2 3">
    <name type="scientific">Piloderma croceum (strain F 1598)</name>
    <dbReference type="NCBI Taxonomy" id="765440"/>
    <lineage>
        <taxon>Eukaryota</taxon>
        <taxon>Fungi</taxon>
        <taxon>Dikarya</taxon>
        <taxon>Basidiomycota</taxon>
        <taxon>Agaricomycotina</taxon>
        <taxon>Agaricomycetes</taxon>
        <taxon>Agaricomycetidae</taxon>
        <taxon>Atheliales</taxon>
        <taxon>Atheliaceae</taxon>
        <taxon>Piloderma</taxon>
    </lineage>
</organism>
<dbReference type="InterPro" id="IPR029058">
    <property type="entry name" value="AB_hydrolase_fold"/>
</dbReference>
<keyword evidence="3" id="KW-1185">Reference proteome</keyword>
<dbReference type="OrthoDB" id="5592486at2759"/>
<dbReference type="Gene3D" id="3.40.50.1820">
    <property type="entry name" value="alpha/beta hydrolase"/>
    <property type="match status" value="1"/>
</dbReference>
<dbReference type="InParanoid" id="A0A0C3FEK9"/>
<proteinExistence type="predicted"/>
<feature type="region of interest" description="Disordered" evidence="1">
    <location>
        <begin position="87"/>
        <end position="122"/>
    </location>
</feature>
<sequence length="607" mass="68531">MLTKRAQAEELDITVEQDEKQPPTEDPTPSSWDIIRALRIVEWPTWMNRNAWRWPQFMTSGDLQLAEEVASLKVPSLTLKYGTSLVSEDCDNHRDHPSLPSRDPMQPDPSKNYPQPSKNTEDQDQTIDTIHRLMQHPALYEPMRRPRYPIVLCHGLYGFDVRGPASFPSLRMQYWSNVLTILRKKVGAEVIVTAVPGTGSISSRSENLDRLLQEKAIGRGVNLLAHSMGGLDCRHLISHVKPTEYTPLSLTTVSTPHRGSPFMDWCAENIGLGRLRRQELENSKLALPGSQGQSQTLSSSPSLSSPTPQEALKPEPPFSPSLSAFPSSFTTLLLSILDSPAYSNLTSTYLNNVFNPSTPDDPRVKYFSVAGRTESMSVWHPLWLPKMVLDGFEQKGRERLKKEWEEKGYGQSDEKPIWERDDQWGNDGLVTVQSAKWGEFLGTLEGCDHWEMRGARGIELNVDLPLSPLGIGSSYGNENSEGWSLKDWGKFVGAWKKQEQREKREEQKREHIKIGAAAASLATQERDLEREQDDAIVKSSTDKLSAVFDWLIEQVPSPPKLTSKDKSIAQAEQKQIKRQPVKSDLATKMDLERFYVALSRKLYDEGL</sequence>
<dbReference type="STRING" id="765440.A0A0C3FEK9"/>
<feature type="region of interest" description="Disordered" evidence="1">
    <location>
        <begin position="286"/>
        <end position="318"/>
    </location>
</feature>
<reference evidence="2 3" key="1">
    <citation type="submission" date="2014-04" db="EMBL/GenBank/DDBJ databases">
        <authorList>
            <consortium name="DOE Joint Genome Institute"/>
            <person name="Kuo A."/>
            <person name="Tarkka M."/>
            <person name="Buscot F."/>
            <person name="Kohler A."/>
            <person name="Nagy L.G."/>
            <person name="Floudas D."/>
            <person name="Copeland A."/>
            <person name="Barry K.W."/>
            <person name="Cichocki N."/>
            <person name="Veneault-Fourrey C."/>
            <person name="LaButti K."/>
            <person name="Lindquist E.A."/>
            <person name="Lipzen A."/>
            <person name="Lundell T."/>
            <person name="Morin E."/>
            <person name="Murat C."/>
            <person name="Sun H."/>
            <person name="Tunlid A."/>
            <person name="Henrissat B."/>
            <person name="Grigoriev I.V."/>
            <person name="Hibbett D.S."/>
            <person name="Martin F."/>
            <person name="Nordberg H.P."/>
            <person name="Cantor M.N."/>
            <person name="Hua S.X."/>
        </authorList>
    </citation>
    <scope>NUCLEOTIDE SEQUENCE [LARGE SCALE GENOMIC DNA]</scope>
    <source>
        <strain evidence="2 3">F 1598</strain>
    </source>
</reference>
<evidence type="ECO:0000313" key="2">
    <source>
        <dbReference type="EMBL" id="KIM78424.1"/>
    </source>
</evidence>
<dbReference type="SUPFAM" id="SSF53474">
    <property type="entry name" value="alpha/beta-Hydrolases"/>
    <property type="match status" value="1"/>
</dbReference>
<dbReference type="PANTHER" id="PTHR11440">
    <property type="entry name" value="LECITHIN-CHOLESTEROL ACYLTRANSFERASE-RELATED"/>
    <property type="match status" value="1"/>
</dbReference>
<accession>A0A0C3FEK9</accession>
<evidence type="ECO:0008006" key="4">
    <source>
        <dbReference type="Google" id="ProtNLM"/>
    </source>
</evidence>
<reference evidence="3" key="2">
    <citation type="submission" date="2015-01" db="EMBL/GenBank/DDBJ databases">
        <title>Evolutionary Origins and Diversification of the Mycorrhizal Mutualists.</title>
        <authorList>
            <consortium name="DOE Joint Genome Institute"/>
            <consortium name="Mycorrhizal Genomics Consortium"/>
            <person name="Kohler A."/>
            <person name="Kuo A."/>
            <person name="Nagy L.G."/>
            <person name="Floudas D."/>
            <person name="Copeland A."/>
            <person name="Barry K.W."/>
            <person name="Cichocki N."/>
            <person name="Veneault-Fourrey C."/>
            <person name="LaButti K."/>
            <person name="Lindquist E.A."/>
            <person name="Lipzen A."/>
            <person name="Lundell T."/>
            <person name="Morin E."/>
            <person name="Murat C."/>
            <person name="Riley R."/>
            <person name="Ohm R."/>
            <person name="Sun H."/>
            <person name="Tunlid A."/>
            <person name="Henrissat B."/>
            <person name="Grigoriev I.V."/>
            <person name="Hibbett D.S."/>
            <person name="Martin F."/>
        </authorList>
    </citation>
    <scope>NUCLEOTIDE SEQUENCE [LARGE SCALE GENOMIC DNA]</scope>
    <source>
        <strain evidence="3">F 1598</strain>
    </source>
</reference>
<evidence type="ECO:0000313" key="3">
    <source>
        <dbReference type="Proteomes" id="UP000054166"/>
    </source>
</evidence>
<protein>
    <recommendedName>
        <fullName evidence="4">DUF676 domain-containing protein</fullName>
    </recommendedName>
</protein>
<dbReference type="EMBL" id="KN833016">
    <property type="protein sequence ID" value="KIM78424.1"/>
    <property type="molecule type" value="Genomic_DNA"/>
</dbReference>
<evidence type="ECO:0000256" key="1">
    <source>
        <dbReference type="SAM" id="MobiDB-lite"/>
    </source>
</evidence>
<feature type="region of interest" description="Disordered" evidence="1">
    <location>
        <begin position="559"/>
        <end position="581"/>
    </location>
</feature>
<name>A0A0C3FEK9_PILCF</name>
<dbReference type="HOGENOM" id="CLU_015536_1_0_1"/>
<feature type="compositionally biased region" description="Low complexity" evidence="1">
    <location>
        <begin position="288"/>
        <end position="309"/>
    </location>
</feature>
<dbReference type="AlphaFoldDB" id="A0A0C3FEK9"/>